<keyword evidence="1" id="KW-1133">Transmembrane helix</keyword>
<dbReference type="PIRSF" id="PIRSF033101">
    <property type="entry name" value="UCP033101"/>
    <property type="match status" value="1"/>
</dbReference>
<proteinExistence type="predicted"/>
<feature type="transmembrane region" description="Helical" evidence="1">
    <location>
        <begin position="6"/>
        <end position="29"/>
    </location>
</feature>
<protein>
    <recommendedName>
        <fullName evidence="4">YhfC family intramembrane metalloprotease</fullName>
    </recommendedName>
</protein>
<evidence type="ECO:0000313" key="3">
    <source>
        <dbReference type="Proteomes" id="UP000184604"/>
    </source>
</evidence>
<sequence length="266" mass="29559">MVSNTSIMFLIISLIISVGLPLVLVAYFYKKYKISIKCVFIGVLIFIIFSQVLEKALHYFVLTKNPNTVALLKNPWLFMIYGGLAAGIFEEVGRYIGFKFLLKDQREWKDGIAYGIGHGGIEAILIGGVAGIQNIVYSNLINSGTFEKVLSAKIPVSMLASIKNSLENTPYYMFGFIGIERMLVLPLHIALSLVVLYGIKKGKKIYLLYAIIIHAIIDFPAALYQAGKIKSIFLIEGIVLVVAIISLIFIIKSKVSFDKTSSEKVY</sequence>
<organism evidence="2 3">
    <name type="scientific">Clostridium kluyveri</name>
    <dbReference type="NCBI Taxonomy" id="1534"/>
    <lineage>
        <taxon>Bacteria</taxon>
        <taxon>Bacillati</taxon>
        <taxon>Bacillota</taxon>
        <taxon>Clostridia</taxon>
        <taxon>Eubacteriales</taxon>
        <taxon>Clostridiaceae</taxon>
        <taxon>Clostridium</taxon>
    </lineage>
</organism>
<evidence type="ECO:0008006" key="4">
    <source>
        <dbReference type="Google" id="ProtNLM"/>
    </source>
</evidence>
<dbReference type="Proteomes" id="UP000184604">
    <property type="component" value="Chromosome"/>
</dbReference>
<feature type="transmembrane region" description="Helical" evidence="1">
    <location>
        <begin position="112"/>
        <end position="136"/>
    </location>
</feature>
<feature type="transmembrane region" description="Helical" evidence="1">
    <location>
        <begin position="232"/>
        <end position="251"/>
    </location>
</feature>
<feature type="transmembrane region" description="Helical" evidence="1">
    <location>
        <begin position="171"/>
        <end position="199"/>
    </location>
</feature>
<dbReference type="Pfam" id="PF10086">
    <property type="entry name" value="YhfC"/>
    <property type="match status" value="1"/>
</dbReference>
<evidence type="ECO:0000256" key="1">
    <source>
        <dbReference type="SAM" id="Phobius"/>
    </source>
</evidence>
<dbReference type="AlphaFoldDB" id="A0A1L5FBX5"/>
<feature type="transmembrane region" description="Helical" evidence="1">
    <location>
        <begin position="36"/>
        <end position="53"/>
    </location>
</feature>
<name>A0A1L5FBX5_CLOKL</name>
<dbReference type="RefSeq" id="WP_073540110.1">
    <property type="nucleotide sequence ID" value="NZ_CP018335.1"/>
</dbReference>
<feature type="transmembrane region" description="Helical" evidence="1">
    <location>
        <begin position="206"/>
        <end position="226"/>
    </location>
</feature>
<reference evidence="2 3" key="1">
    <citation type="submission" date="2016-12" db="EMBL/GenBank/DDBJ databases">
        <title>Complete genome sequence of Clostridium kluyveri JZZ isolated from the pit mud of a Chinese flavor liquor-making factory.</title>
        <authorList>
            <person name="Wang Y."/>
        </authorList>
    </citation>
    <scope>NUCLEOTIDE SEQUENCE [LARGE SCALE GENOMIC DNA]</scope>
    <source>
        <strain evidence="2 3">JZZ</strain>
    </source>
</reference>
<dbReference type="OrthoDB" id="9807167at2"/>
<keyword evidence="1" id="KW-0812">Transmembrane</keyword>
<evidence type="ECO:0000313" key="2">
    <source>
        <dbReference type="EMBL" id="APM40521.1"/>
    </source>
</evidence>
<keyword evidence="1" id="KW-0472">Membrane</keyword>
<feature type="transmembrane region" description="Helical" evidence="1">
    <location>
        <begin position="73"/>
        <end position="92"/>
    </location>
</feature>
<dbReference type="InterPro" id="IPR011397">
    <property type="entry name" value="YhfC"/>
</dbReference>
<dbReference type="EMBL" id="CP018335">
    <property type="protein sequence ID" value="APM40521.1"/>
    <property type="molecule type" value="Genomic_DNA"/>
</dbReference>
<accession>A0A1L5FBX5</accession>
<gene>
    <name evidence="2" type="ORF">BS101_18210</name>
</gene>